<keyword evidence="2 5" id="KW-0808">Transferase</keyword>
<dbReference type="Proteomes" id="UP000320314">
    <property type="component" value="Unassembled WGS sequence"/>
</dbReference>
<keyword evidence="6" id="KW-1185">Reference proteome</keyword>
<dbReference type="PANTHER" id="PTHR12215">
    <property type="entry name" value="PHOSPHOPANTETHEINE TRANSFERASE"/>
    <property type="match status" value="1"/>
</dbReference>
<protein>
    <submittedName>
        <fullName evidence="5">4'-phosphopantetheinyl transferase superfamily protein</fullName>
    </submittedName>
</protein>
<feature type="domain" description="4'-phosphopantetheinyl transferase N-terminal" evidence="4">
    <location>
        <begin position="31"/>
        <end position="109"/>
    </location>
</feature>
<dbReference type="EMBL" id="VHLH01000018">
    <property type="protein sequence ID" value="TPW27921.1"/>
    <property type="molecule type" value="Genomic_DNA"/>
</dbReference>
<reference evidence="5 6" key="1">
    <citation type="submission" date="2019-06" db="EMBL/GenBank/DDBJ databases">
        <authorList>
            <person name="Li M."/>
        </authorList>
    </citation>
    <scope>NUCLEOTIDE SEQUENCE [LARGE SCALE GENOMIC DNA]</scope>
    <source>
        <strain evidence="5 6">BGMRC6574</strain>
    </source>
</reference>
<dbReference type="InterPro" id="IPR037143">
    <property type="entry name" value="4-PPantetheinyl_Trfase_dom_sf"/>
</dbReference>
<dbReference type="InterPro" id="IPR055066">
    <property type="entry name" value="AASDHPPT_N"/>
</dbReference>
<dbReference type="Gene3D" id="3.90.470.20">
    <property type="entry name" value="4'-phosphopantetheinyl transferase domain"/>
    <property type="match status" value="1"/>
</dbReference>
<organism evidence="5 6">
    <name type="scientific">Pararhizobium mangrovi</name>
    <dbReference type="NCBI Taxonomy" id="2590452"/>
    <lineage>
        <taxon>Bacteria</taxon>
        <taxon>Pseudomonadati</taxon>
        <taxon>Pseudomonadota</taxon>
        <taxon>Alphaproteobacteria</taxon>
        <taxon>Hyphomicrobiales</taxon>
        <taxon>Rhizobiaceae</taxon>
        <taxon>Rhizobium/Agrobacterium group</taxon>
        <taxon>Pararhizobium</taxon>
    </lineage>
</organism>
<dbReference type="GO" id="GO:0019878">
    <property type="term" value="P:lysine biosynthetic process via aminoadipic acid"/>
    <property type="evidence" value="ECO:0007669"/>
    <property type="project" value="TreeGrafter"/>
</dbReference>
<evidence type="ECO:0000259" key="3">
    <source>
        <dbReference type="Pfam" id="PF01648"/>
    </source>
</evidence>
<dbReference type="PANTHER" id="PTHR12215:SF10">
    <property type="entry name" value="L-AMINOADIPATE-SEMIALDEHYDE DEHYDROGENASE-PHOSPHOPANTETHEINYL TRANSFERASE"/>
    <property type="match status" value="1"/>
</dbReference>
<evidence type="ECO:0000313" key="5">
    <source>
        <dbReference type="EMBL" id="TPW27921.1"/>
    </source>
</evidence>
<evidence type="ECO:0000259" key="4">
    <source>
        <dbReference type="Pfam" id="PF22624"/>
    </source>
</evidence>
<dbReference type="RefSeq" id="WP_141166967.1">
    <property type="nucleotide sequence ID" value="NZ_VHLH01000018.1"/>
</dbReference>
<feature type="domain" description="4'-phosphopantetheinyl transferase" evidence="3">
    <location>
        <begin position="116"/>
        <end position="186"/>
    </location>
</feature>
<dbReference type="GO" id="GO:0008897">
    <property type="term" value="F:holo-[acyl-carrier-protein] synthase activity"/>
    <property type="evidence" value="ECO:0007669"/>
    <property type="project" value="InterPro"/>
</dbReference>
<dbReference type="SUPFAM" id="SSF56214">
    <property type="entry name" value="4'-phosphopantetheinyl transferase"/>
    <property type="match status" value="2"/>
</dbReference>
<evidence type="ECO:0000256" key="1">
    <source>
        <dbReference type="ARBA" id="ARBA00010990"/>
    </source>
</evidence>
<dbReference type="GO" id="GO:0000287">
    <property type="term" value="F:magnesium ion binding"/>
    <property type="evidence" value="ECO:0007669"/>
    <property type="project" value="InterPro"/>
</dbReference>
<evidence type="ECO:0000256" key="2">
    <source>
        <dbReference type="ARBA" id="ARBA00022679"/>
    </source>
</evidence>
<dbReference type="AlphaFoldDB" id="A0A506U3Q1"/>
<gene>
    <name evidence="5" type="ORF">FJU11_10275</name>
</gene>
<dbReference type="Pfam" id="PF22624">
    <property type="entry name" value="AASDHPPT_N"/>
    <property type="match status" value="1"/>
</dbReference>
<name>A0A506U3Q1_9HYPH</name>
<accession>A0A506U3Q1</accession>
<proteinExistence type="inferred from homology"/>
<sequence>MSDSRPIVDLWIWQLETTDRSGHAPPPDIRMETLSHEERQRAGRFVHARDRDRYVRAHIGMRVVLSQYDFMEPASLAFRYGPAGKPFLARPDAPRFNLSHSGSLAALAVSRALEPGLDIEIARDASRAVASVLSVEEKAELDRLPPEKRADAFARAWTRKEAVVKALGTGFETSPEEIVVGVSPDRVTPLVRAPAAFAPFERWRIECFPCGASVIAAIAAAAPDYRIVRRTPPWRNRSDLPPMS</sequence>
<comment type="similarity">
    <text evidence="1">Belongs to the P-Pant transferase superfamily. Gsp/Sfp/HetI/AcpT family.</text>
</comment>
<dbReference type="OrthoDB" id="9808281at2"/>
<dbReference type="InterPro" id="IPR050559">
    <property type="entry name" value="P-Pant_transferase_sf"/>
</dbReference>
<evidence type="ECO:0000313" key="6">
    <source>
        <dbReference type="Proteomes" id="UP000320314"/>
    </source>
</evidence>
<comment type="caution">
    <text evidence="5">The sequence shown here is derived from an EMBL/GenBank/DDBJ whole genome shotgun (WGS) entry which is preliminary data.</text>
</comment>
<dbReference type="Pfam" id="PF01648">
    <property type="entry name" value="ACPS"/>
    <property type="match status" value="1"/>
</dbReference>
<dbReference type="GO" id="GO:0005829">
    <property type="term" value="C:cytosol"/>
    <property type="evidence" value="ECO:0007669"/>
    <property type="project" value="TreeGrafter"/>
</dbReference>
<dbReference type="InterPro" id="IPR008278">
    <property type="entry name" value="4-PPantetheinyl_Trfase_dom"/>
</dbReference>